<dbReference type="GO" id="GO:0005737">
    <property type="term" value="C:cytoplasm"/>
    <property type="evidence" value="ECO:0007669"/>
    <property type="project" value="UniProtKB-SubCell"/>
</dbReference>
<reference evidence="7 8" key="1">
    <citation type="submission" date="2019-04" db="EMBL/GenBank/DDBJ databases">
        <authorList>
            <person name="Van Vliet M D."/>
        </authorList>
    </citation>
    <scope>NUCLEOTIDE SEQUENCE [LARGE SCALE GENOMIC DNA]</scope>
    <source>
        <strain evidence="7 8">F21</strain>
    </source>
</reference>
<evidence type="ECO:0000256" key="5">
    <source>
        <dbReference type="HAMAP-Rule" id="MF_00376"/>
    </source>
</evidence>
<gene>
    <name evidence="5 7" type="primary">coaE</name>
    <name evidence="7" type="ORF">SCARR_00824</name>
</gene>
<dbReference type="SUPFAM" id="SSF52540">
    <property type="entry name" value="P-loop containing nucleoside triphosphate hydrolases"/>
    <property type="match status" value="1"/>
</dbReference>
<comment type="catalytic activity">
    <reaction evidence="5">
        <text>3'-dephospho-CoA + ATP = ADP + CoA + H(+)</text>
        <dbReference type="Rhea" id="RHEA:18245"/>
        <dbReference type="ChEBI" id="CHEBI:15378"/>
        <dbReference type="ChEBI" id="CHEBI:30616"/>
        <dbReference type="ChEBI" id="CHEBI:57287"/>
        <dbReference type="ChEBI" id="CHEBI:57328"/>
        <dbReference type="ChEBI" id="CHEBI:456216"/>
        <dbReference type="EC" id="2.7.1.24"/>
    </reaction>
</comment>
<evidence type="ECO:0000256" key="3">
    <source>
        <dbReference type="ARBA" id="ARBA00022840"/>
    </source>
</evidence>
<accession>A0A6C2UH78</accession>
<comment type="pathway">
    <text evidence="5">Cofactor biosynthesis; coenzyme A biosynthesis; CoA from (R)-pantothenate: step 5/5.</text>
</comment>
<dbReference type="Proteomes" id="UP000346198">
    <property type="component" value="Unassembled WGS sequence"/>
</dbReference>
<evidence type="ECO:0000256" key="4">
    <source>
        <dbReference type="ARBA" id="ARBA00022993"/>
    </source>
</evidence>
<evidence type="ECO:0000313" key="8">
    <source>
        <dbReference type="Proteomes" id="UP000346198"/>
    </source>
</evidence>
<dbReference type="PROSITE" id="PS51219">
    <property type="entry name" value="DPCK"/>
    <property type="match status" value="1"/>
</dbReference>
<dbReference type="HAMAP" id="MF_00376">
    <property type="entry name" value="Dephospho_CoA_kinase"/>
    <property type="match status" value="1"/>
</dbReference>
<dbReference type="GO" id="GO:0015937">
    <property type="term" value="P:coenzyme A biosynthetic process"/>
    <property type="evidence" value="ECO:0007669"/>
    <property type="project" value="UniProtKB-UniRule"/>
</dbReference>
<name>A0A6C2UH78_9BACT</name>
<keyword evidence="3 5" id="KW-0067">ATP-binding</keyword>
<dbReference type="GO" id="GO:0005524">
    <property type="term" value="F:ATP binding"/>
    <property type="evidence" value="ECO:0007669"/>
    <property type="project" value="UniProtKB-UniRule"/>
</dbReference>
<dbReference type="EC" id="2.7.1.24" evidence="5 6"/>
<keyword evidence="4 5" id="KW-0173">Coenzyme A biosynthesis</keyword>
<keyword evidence="5" id="KW-0808">Transferase</keyword>
<evidence type="ECO:0000313" key="7">
    <source>
        <dbReference type="EMBL" id="VGO18771.1"/>
    </source>
</evidence>
<proteinExistence type="inferred from homology"/>
<comment type="similarity">
    <text evidence="1 5">Belongs to the CoaE family.</text>
</comment>
<dbReference type="InterPro" id="IPR001977">
    <property type="entry name" value="Depp_CoAkinase"/>
</dbReference>
<evidence type="ECO:0000256" key="1">
    <source>
        <dbReference type="ARBA" id="ARBA00009018"/>
    </source>
</evidence>
<sequence length="195" mass="21374">MILGVTGGIACGKSEVGRILGEMGFSVCDADVVAHNLMAKGALAFQKVVDHFGSGILSEEGEILRPALGHIVFEHPEQREILNGLVHPAVRHALAEWIEQMQAEGRRSAVLLPLLFESGMQDLGWNSILCVSSREADVVQRLEQRGLSREESEKRVHSQMPLAEKERLADHVVPNDGTLEELELAVQKTVQAISR</sequence>
<keyword evidence="5" id="KW-0963">Cytoplasm</keyword>
<evidence type="ECO:0000256" key="6">
    <source>
        <dbReference type="NCBIfam" id="TIGR00152"/>
    </source>
</evidence>
<comment type="subcellular location">
    <subcellularLocation>
        <location evidence="5">Cytoplasm</location>
    </subcellularLocation>
</comment>
<organism evidence="7 8">
    <name type="scientific">Pontiella sulfatireligans</name>
    <dbReference type="NCBI Taxonomy" id="2750658"/>
    <lineage>
        <taxon>Bacteria</taxon>
        <taxon>Pseudomonadati</taxon>
        <taxon>Kiritimatiellota</taxon>
        <taxon>Kiritimatiellia</taxon>
        <taxon>Kiritimatiellales</taxon>
        <taxon>Pontiellaceae</taxon>
        <taxon>Pontiella</taxon>
    </lineage>
</organism>
<dbReference type="Pfam" id="PF01121">
    <property type="entry name" value="CoaE"/>
    <property type="match status" value="1"/>
</dbReference>
<dbReference type="InterPro" id="IPR027417">
    <property type="entry name" value="P-loop_NTPase"/>
</dbReference>
<keyword evidence="8" id="KW-1185">Reference proteome</keyword>
<keyword evidence="5 7" id="KW-0418">Kinase</keyword>
<dbReference type="PANTHER" id="PTHR10695">
    <property type="entry name" value="DEPHOSPHO-COA KINASE-RELATED"/>
    <property type="match status" value="1"/>
</dbReference>
<dbReference type="GO" id="GO:0004140">
    <property type="term" value="F:dephospho-CoA kinase activity"/>
    <property type="evidence" value="ECO:0007669"/>
    <property type="project" value="UniProtKB-UniRule"/>
</dbReference>
<dbReference type="EMBL" id="CAAHFH010000001">
    <property type="protein sequence ID" value="VGO18771.1"/>
    <property type="molecule type" value="Genomic_DNA"/>
</dbReference>
<dbReference type="NCBIfam" id="TIGR00152">
    <property type="entry name" value="dephospho-CoA kinase"/>
    <property type="match status" value="1"/>
</dbReference>
<dbReference type="AlphaFoldDB" id="A0A6C2UH78"/>
<comment type="function">
    <text evidence="5">Catalyzes the phosphorylation of the 3'-hydroxyl group of dephosphocoenzyme A to form coenzyme A.</text>
</comment>
<evidence type="ECO:0000256" key="2">
    <source>
        <dbReference type="ARBA" id="ARBA00022741"/>
    </source>
</evidence>
<dbReference type="CDD" id="cd02022">
    <property type="entry name" value="DPCK"/>
    <property type="match status" value="1"/>
</dbReference>
<feature type="binding site" evidence="5">
    <location>
        <begin position="10"/>
        <end position="15"/>
    </location>
    <ligand>
        <name>ATP</name>
        <dbReference type="ChEBI" id="CHEBI:30616"/>
    </ligand>
</feature>
<dbReference type="Gene3D" id="3.40.50.300">
    <property type="entry name" value="P-loop containing nucleotide triphosphate hydrolases"/>
    <property type="match status" value="1"/>
</dbReference>
<dbReference type="PANTHER" id="PTHR10695:SF46">
    <property type="entry name" value="BIFUNCTIONAL COENZYME A SYNTHASE-RELATED"/>
    <property type="match status" value="1"/>
</dbReference>
<dbReference type="UniPathway" id="UPA00241">
    <property type="reaction ID" value="UER00356"/>
</dbReference>
<keyword evidence="2 5" id="KW-0547">Nucleotide-binding</keyword>
<protein>
    <recommendedName>
        <fullName evidence="5 6">Dephospho-CoA kinase</fullName>
        <ecNumber evidence="5 6">2.7.1.24</ecNumber>
    </recommendedName>
    <alternativeName>
        <fullName evidence="5">Dephosphocoenzyme A kinase</fullName>
    </alternativeName>
</protein>